<evidence type="ECO:0000256" key="1">
    <source>
        <dbReference type="ARBA" id="ARBA00022723"/>
    </source>
</evidence>
<dbReference type="InterPro" id="IPR050987">
    <property type="entry name" value="AtrR-like"/>
</dbReference>
<dbReference type="PANTHER" id="PTHR46910:SF23">
    <property type="entry name" value="THIAMINE REPRESSIBLE GENES REGULATORY PROTEIN THI1"/>
    <property type="match status" value="1"/>
</dbReference>
<dbReference type="CDD" id="cd00067">
    <property type="entry name" value="GAL4"/>
    <property type="match status" value="1"/>
</dbReference>
<evidence type="ECO:0000256" key="2">
    <source>
        <dbReference type="ARBA" id="ARBA00023242"/>
    </source>
</evidence>
<dbReference type="InterPro" id="IPR001138">
    <property type="entry name" value="Zn2Cys6_DnaBD"/>
</dbReference>
<sequence>MPMRNRKIKPFEERKRVTVACNRCRSKKTKCDGGFPCLKCVKSNQECNISAPERPSNPTDFKEKYAQNRTYTCKLERIIQYLFPDIDLKYLRENTDTFEREVCINKSKLPRVGVPITSTKPPESEDNESKLNSLKNFNHTYVSPTDQSFIRFIDNSKNQRFMERNTLAASVFANSNIYAKHNLQVLVQNALEVFPDDNKIRKLVGIFLNICETNYFYVHHGRFYKQVDQLLLKRQENDIEYLVNNWTTVSIVSVMLALASGFEFIADNSPMPKVTPDTTPGLMCYYAALPFAGFLIDLKSVESIQCLLIFGVFMTTNKLENFQSIDGGYTFMNLALEIAIANKLHLKEPFENYPEEDREVFKRLWWTCYTMERRHGVNIGRVETIAPEDITVELPVDMRGLYSNLGLSNHLSQISIIQMNYIFRDIMDLFCSKSKSHKDQSISIDPKIIRKFVEDLEECKLNFPNYTKIDNLDPSSTRYRACIHLNLTYYLAKIYIGKPFLLYKVENYKRLNENNGYESAFVDHLSSICIDAAFCSVELLSELQKYNKLGLFSCTDINVCNIALFAILVFLKIDRSETTLLFLRKGLSILKIMSDGSASAKSALQRLRKLDKLVCDLTELDDMEKDLNPHNVLGHESASKAFPMDTSNQDAVLEFGNLPYVDSSANLGGYMNTQQYFFDDMDNILMSVDDDIFNLQKWSDI</sequence>
<dbReference type="SMART" id="SM00906">
    <property type="entry name" value="Fungal_trans"/>
    <property type="match status" value="1"/>
</dbReference>
<evidence type="ECO:0000313" key="4">
    <source>
        <dbReference type="EMBL" id="KGR21237.1"/>
    </source>
</evidence>
<dbReference type="InterPro" id="IPR036864">
    <property type="entry name" value="Zn2-C6_fun-type_DNA-bd_sf"/>
</dbReference>
<dbReference type="Proteomes" id="UP000030161">
    <property type="component" value="Unassembled WGS sequence"/>
</dbReference>
<keyword evidence="2" id="KW-0539">Nucleus</keyword>
<comment type="caution">
    <text evidence="4">The sequence shown here is derived from an EMBL/GenBank/DDBJ whole genome shotgun (WGS) entry which is preliminary data.</text>
</comment>
<dbReference type="GO" id="GO:0003677">
    <property type="term" value="F:DNA binding"/>
    <property type="evidence" value="ECO:0007669"/>
    <property type="project" value="InterPro"/>
</dbReference>
<dbReference type="AlphaFoldDB" id="A0AB34PYS0"/>
<dbReference type="Pfam" id="PF00172">
    <property type="entry name" value="Zn_clus"/>
    <property type="match status" value="1"/>
</dbReference>
<dbReference type="GO" id="GO:0008270">
    <property type="term" value="F:zinc ion binding"/>
    <property type="evidence" value="ECO:0007669"/>
    <property type="project" value="InterPro"/>
</dbReference>
<reference evidence="4 5" key="1">
    <citation type="submission" date="2013-12" db="EMBL/GenBank/DDBJ databases">
        <title>The Genome Sequence of Candida albicans P78048.</title>
        <authorList>
            <consortium name="The Broad Institute Genome Sequencing Platform"/>
            <consortium name="The Broad Institute Genome Sequencing Center for Infectious Disease"/>
            <person name="Cuomo C."/>
            <person name="Bennett R."/>
            <person name="Hirakawa M."/>
            <person name="Noverr M."/>
            <person name="Mitchell A."/>
            <person name="Young S.K."/>
            <person name="Zeng Q."/>
            <person name="Gargeya S."/>
            <person name="Fitzgerald M."/>
            <person name="Abouelleil A."/>
            <person name="Alvarado L."/>
            <person name="Berlin A.M."/>
            <person name="Chapman S.B."/>
            <person name="Dewar J."/>
            <person name="Goldberg J."/>
            <person name="Griggs A."/>
            <person name="Gujja S."/>
            <person name="Hansen M."/>
            <person name="Howarth C."/>
            <person name="Imamovic A."/>
            <person name="Larimer J."/>
            <person name="McCowan C."/>
            <person name="Murphy C."/>
            <person name="Pearson M."/>
            <person name="Priest M."/>
            <person name="Roberts A."/>
            <person name="Saif S."/>
            <person name="Shea T."/>
            <person name="Sykes S."/>
            <person name="Wortman J."/>
            <person name="Nusbaum C."/>
            <person name="Birren B."/>
        </authorList>
    </citation>
    <scope>NUCLEOTIDE SEQUENCE [LARGE SCALE GENOMIC DNA]</scope>
    <source>
        <strain evidence="4 5">P78048</strain>
    </source>
</reference>
<protein>
    <recommendedName>
        <fullName evidence="3">Zn(2)-C6 fungal-type domain-containing protein</fullName>
    </recommendedName>
</protein>
<dbReference type="GO" id="GO:0006351">
    <property type="term" value="P:DNA-templated transcription"/>
    <property type="evidence" value="ECO:0007669"/>
    <property type="project" value="InterPro"/>
</dbReference>
<evidence type="ECO:0000313" key="5">
    <source>
        <dbReference type="Proteomes" id="UP000030161"/>
    </source>
</evidence>
<dbReference type="CDD" id="cd12148">
    <property type="entry name" value="fungal_TF_MHR"/>
    <property type="match status" value="1"/>
</dbReference>
<dbReference type="PROSITE" id="PS00463">
    <property type="entry name" value="ZN2_CY6_FUNGAL_1"/>
    <property type="match status" value="1"/>
</dbReference>
<dbReference type="InterPro" id="IPR007219">
    <property type="entry name" value="XnlR_reg_dom"/>
</dbReference>
<proteinExistence type="predicted"/>
<organism evidence="4 5">
    <name type="scientific">Candida albicans P78048</name>
    <dbReference type="NCBI Taxonomy" id="1094989"/>
    <lineage>
        <taxon>Eukaryota</taxon>
        <taxon>Fungi</taxon>
        <taxon>Dikarya</taxon>
        <taxon>Ascomycota</taxon>
        <taxon>Saccharomycotina</taxon>
        <taxon>Pichiomycetes</taxon>
        <taxon>Debaryomycetaceae</taxon>
        <taxon>Candida/Lodderomyces clade</taxon>
        <taxon>Candida</taxon>
    </lineage>
</organism>
<dbReference type="EMBL" id="AJIX01000003">
    <property type="protein sequence ID" value="KGR21237.1"/>
    <property type="molecule type" value="Genomic_DNA"/>
</dbReference>
<dbReference type="Gene3D" id="4.10.240.10">
    <property type="entry name" value="Zn(2)-C6 fungal-type DNA-binding domain"/>
    <property type="match status" value="1"/>
</dbReference>
<name>A0AB34PYS0_CANAX</name>
<evidence type="ECO:0000259" key="3">
    <source>
        <dbReference type="PROSITE" id="PS50048"/>
    </source>
</evidence>
<dbReference type="SUPFAM" id="SSF57701">
    <property type="entry name" value="Zn2/Cys6 DNA-binding domain"/>
    <property type="match status" value="1"/>
</dbReference>
<dbReference type="PANTHER" id="PTHR46910">
    <property type="entry name" value="TRANSCRIPTION FACTOR PDR1"/>
    <property type="match status" value="1"/>
</dbReference>
<gene>
    <name evidence="4" type="ORF">MG3_00235</name>
</gene>
<keyword evidence="1" id="KW-0479">Metal-binding</keyword>
<dbReference type="Pfam" id="PF04082">
    <property type="entry name" value="Fungal_trans"/>
    <property type="match status" value="1"/>
</dbReference>
<dbReference type="SMR" id="A0AB34PYS0"/>
<dbReference type="SMART" id="SM00066">
    <property type="entry name" value="GAL4"/>
    <property type="match status" value="1"/>
</dbReference>
<accession>A0AB34PYS0</accession>
<dbReference type="GO" id="GO:0000981">
    <property type="term" value="F:DNA-binding transcription factor activity, RNA polymerase II-specific"/>
    <property type="evidence" value="ECO:0007669"/>
    <property type="project" value="InterPro"/>
</dbReference>
<feature type="domain" description="Zn(2)-C6 fungal-type" evidence="3">
    <location>
        <begin position="20"/>
        <end position="49"/>
    </location>
</feature>
<dbReference type="PROSITE" id="PS50048">
    <property type="entry name" value="ZN2_CY6_FUNGAL_2"/>
    <property type="match status" value="1"/>
</dbReference>